<keyword evidence="2" id="KW-1185">Reference proteome</keyword>
<dbReference type="EMBL" id="JBHRYC010000098">
    <property type="protein sequence ID" value="MFC3639756.1"/>
    <property type="molecule type" value="Genomic_DNA"/>
</dbReference>
<sequence length="157" mass="16815">MSASPNAVSPNLSCFRHLHNRRRGEVVATIGGQPVRLRLTLGALAELEIAFQVDDLAQLAARFGRGALSARDLQAIVTVAMRGAGRCVTDAQAADLPVAGELPGLARAVAELLALTFGDRVAPRASTSRDDASGEGLDRPFVRRMRTWGRRLFPGMR</sequence>
<proteinExistence type="predicted"/>
<organism evidence="1 2">
    <name type="scientific">Camelimonas fluminis</name>
    <dbReference type="NCBI Taxonomy" id="1576911"/>
    <lineage>
        <taxon>Bacteria</taxon>
        <taxon>Pseudomonadati</taxon>
        <taxon>Pseudomonadota</taxon>
        <taxon>Alphaproteobacteria</taxon>
        <taxon>Hyphomicrobiales</taxon>
        <taxon>Chelatococcaceae</taxon>
        <taxon>Camelimonas</taxon>
    </lineage>
</organism>
<gene>
    <name evidence="1" type="ORF">ACFONL_20655</name>
</gene>
<comment type="caution">
    <text evidence="1">The sequence shown here is derived from an EMBL/GenBank/DDBJ whole genome shotgun (WGS) entry which is preliminary data.</text>
</comment>
<name>A0ABV7UMI8_9HYPH</name>
<dbReference type="InterPro" id="IPR021791">
    <property type="entry name" value="Phage_TAC_11"/>
</dbReference>
<evidence type="ECO:0000313" key="1">
    <source>
        <dbReference type="EMBL" id="MFC3639756.1"/>
    </source>
</evidence>
<dbReference type="Proteomes" id="UP001595704">
    <property type="component" value="Unassembled WGS sequence"/>
</dbReference>
<dbReference type="Pfam" id="PF11836">
    <property type="entry name" value="Phage_TAC_11"/>
    <property type="match status" value="1"/>
</dbReference>
<dbReference type="RefSeq" id="WP_191318851.1">
    <property type="nucleotide sequence ID" value="NZ_BNCG01000004.1"/>
</dbReference>
<protein>
    <submittedName>
        <fullName evidence="1">Gene transfer agent family protein</fullName>
    </submittedName>
</protein>
<evidence type="ECO:0000313" key="2">
    <source>
        <dbReference type="Proteomes" id="UP001595704"/>
    </source>
</evidence>
<reference evidence="2" key="1">
    <citation type="journal article" date="2019" name="Int. J. Syst. Evol. Microbiol.">
        <title>The Global Catalogue of Microorganisms (GCM) 10K type strain sequencing project: providing services to taxonomists for standard genome sequencing and annotation.</title>
        <authorList>
            <consortium name="The Broad Institute Genomics Platform"/>
            <consortium name="The Broad Institute Genome Sequencing Center for Infectious Disease"/>
            <person name="Wu L."/>
            <person name="Ma J."/>
        </authorList>
    </citation>
    <scope>NUCLEOTIDE SEQUENCE [LARGE SCALE GENOMIC DNA]</scope>
    <source>
        <strain evidence="2">KCTC 42282</strain>
    </source>
</reference>
<accession>A0ABV7UMI8</accession>